<dbReference type="PANTHER" id="PTHR33244:SF3">
    <property type="entry name" value="PEPTIDASE A2 DOMAIN-CONTAINING PROTEIN"/>
    <property type="match status" value="1"/>
</dbReference>
<dbReference type="InterPro" id="IPR036397">
    <property type="entry name" value="RNaseH_sf"/>
</dbReference>
<dbReference type="InterPro" id="IPR012337">
    <property type="entry name" value="RNaseH-like_sf"/>
</dbReference>
<name>A0A164JBV0_9CRUS</name>
<evidence type="ECO:0000313" key="2">
    <source>
        <dbReference type="EMBL" id="KZS02194.1"/>
    </source>
</evidence>
<dbReference type="Proteomes" id="UP000076858">
    <property type="component" value="Unassembled WGS sequence"/>
</dbReference>
<dbReference type="STRING" id="35525.A0A164JBV0"/>
<dbReference type="AlphaFoldDB" id="A0A164JBV0"/>
<gene>
    <name evidence="2" type="ORF">APZ42_000862</name>
</gene>
<organism evidence="2 3">
    <name type="scientific">Daphnia magna</name>
    <dbReference type="NCBI Taxonomy" id="35525"/>
    <lineage>
        <taxon>Eukaryota</taxon>
        <taxon>Metazoa</taxon>
        <taxon>Ecdysozoa</taxon>
        <taxon>Arthropoda</taxon>
        <taxon>Crustacea</taxon>
        <taxon>Branchiopoda</taxon>
        <taxon>Diplostraca</taxon>
        <taxon>Cladocera</taxon>
        <taxon>Anomopoda</taxon>
        <taxon>Daphniidae</taxon>
        <taxon>Daphnia</taxon>
    </lineage>
</organism>
<dbReference type="GO" id="GO:0015074">
    <property type="term" value="P:DNA integration"/>
    <property type="evidence" value="ECO:0007669"/>
    <property type="project" value="InterPro"/>
</dbReference>
<dbReference type="PROSITE" id="PS50994">
    <property type="entry name" value="INTEGRASE"/>
    <property type="match status" value="1"/>
</dbReference>
<feature type="non-terminal residue" evidence="2">
    <location>
        <position position="1"/>
    </location>
</feature>
<dbReference type="SUPFAM" id="SSF53098">
    <property type="entry name" value="Ribonuclease H-like"/>
    <property type="match status" value="1"/>
</dbReference>
<dbReference type="EMBL" id="LRGB01005040">
    <property type="protein sequence ID" value="KZS02194.1"/>
    <property type="molecule type" value="Genomic_DNA"/>
</dbReference>
<keyword evidence="3" id="KW-1185">Reference proteome</keyword>
<evidence type="ECO:0000313" key="3">
    <source>
        <dbReference type="Proteomes" id="UP000076858"/>
    </source>
</evidence>
<feature type="non-terminal residue" evidence="2">
    <location>
        <position position="216"/>
    </location>
</feature>
<dbReference type="OrthoDB" id="6342757at2759"/>
<dbReference type="PANTHER" id="PTHR33244">
    <property type="entry name" value="INTEGRASE CATALYTIC DOMAIN-CONTAINING PROTEIN-RELATED"/>
    <property type="match status" value="1"/>
</dbReference>
<accession>A0A164JBV0</accession>
<dbReference type="GO" id="GO:0003676">
    <property type="term" value="F:nucleic acid binding"/>
    <property type="evidence" value="ECO:0007669"/>
    <property type="project" value="InterPro"/>
</dbReference>
<comment type="caution">
    <text evidence="2">The sequence shown here is derived from an EMBL/GenBank/DDBJ whole genome shotgun (WGS) entry which is preliminary data.</text>
</comment>
<protein>
    <recommendedName>
        <fullName evidence="1">Integrase catalytic domain-containing protein</fullName>
    </recommendedName>
</protein>
<dbReference type="InterPro" id="IPR001584">
    <property type="entry name" value="Integrase_cat-core"/>
</dbReference>
<reference evidence="2 3" key="1">
    <citation type="submission" date="2016-03" db="EMBL/GenBank/DDBJ databases">
        <title>EvidentialGene: Evidence-directed Construction of Genes on Genomes.</title>
        <authorList>
            <person name="Gilbert D.G."/>
            <person name="Choi J.-H."/>
            <person name="Mockaitis K."/>
            <person name="Colbourne J."/>
            <person name="Pfrender M."/>
        </authorList>
    </citation>
    <scope>NUCLEOTIDE SEQUENCE [LARGE SCALE GENOMIC DNA]</scope>
    <source>
        <strain evidence="2 3">Xinb3</strain>
        <tissue evidence="2">Complete organism</tissue>
    </source>
</reference>
<feature type="domain" description="Integrase catalytic" evidence="1">
    <location>
        <begin position="1"/>
        <end position="103"/>
    </location>
</feature>
<evidence type="ECO:0000259" key="1">
    <source>
        <dbReference type="PROSITE" id="PS50994"/>
    </source>
</evidence>
<sequence length="216" mass="24503">IIENFVDLGVPVRLRSDNGPQFDSNLFQSKLRQWGVQWGNSTPHYPQSNGHVEAAVAATKELVTKISPSGDLSSHEFSRGMLEFRNTPRENGVSPAEMVFGHQLRSIIPAHRTSYAARWQAVMEGRDRQAEIDASVKFRYDKHARPLAPLLLGTHVRIWNPKLKLWDKVGVIVSVGRYRSYRVKFASRSALWRNRRFLRPMIAATPANDDVAEDEG</sequence>
<dbReference type="Gene3D" id="3.30.420.10">
    <property type="entry name" value="Ribonuclease H-like superfamily/Ribonuclease H"/>
    <property type="match status" value="1"/>
</dbReference>
<proteinExistence type="predicted"/>